<accession>A0A0F9B8Z2</accession>
<dbReference type="SUPFAM" id="SSF53756">
    <property type="entry name" value="UDP-Glycosyltransferase/glycogen phosphorylase"/>
    <property type="match status" value="1"/>
</dbReference>
<comment type="caution">
    <text evidence="1">The sequence shown here is derived from an EMBL/GenBank/DDBJ whole genome shotgun (WGS) entry which is preliminary data.</text>
</comment>
<evidence type="ECO:0000313" key="1">
    <source>
        <dbReference type="EMBL" id="KKL10242.1"/>
    </source>
</evidence>
<feature type="non-terminal residue" evidence="1">
    <location>
        <position position="22"/>
    </location>
</feature>
<protein>
    <recommendedName>
        <fullName evidence="2">Glycosyltransferase family 28 N-terminal domain-containing protein</fullName>
    </recommendedName>
</protein>
<organism evidence="1">
    <name type="scientific">marine sediment metagenome</name>
    <dbReference type="NCBI Taxonomy" id="412755"/>
    <lineage>
        <taxon>unclassified sequences</taxon>
        <taxon>metagenomes</taxon>
        <taxon>ecological metagenomes</taxon>
    </lineage>
</organism>
<gene>
    <name evidence="1" type="ORF">LCGC14_2557820</name>
</gene>
<dbReference type="Gene3D" id="3.40.50.2000">
    <property type="entry name" value="Glycogen Phosphorylase B"/>
    <property type="match status" value="1"/>
</dbReference>
<dbReference type="EMBL" id="LAZR01042140">
    <property type="protein sequence ID" value="KKL10242.1"/>
    <property type="molecule type" value="Genomic_DNA"/>
</dbReference>
<dbReference type="AlphaFoldDB" id="A0A0F9B8Z2"/>
<name>A0A0F9B8Z2_9ZZZZ</name>
<evidence type="ECO:0008006" key="2">
    <source>
        <dbReference type="Google" id="ProtNLM"/>
    </source>
</evidence>
<reference evidence="1" key="1">
    <citation type="journal article" date="2015" name="Nature">
        <title>Complex archaea that bridge the gap between prokaryotes and eukaryotes.</title>
        <authorList>
            <person name="Spang A."/>
            <person name="Saw J.H."/>
            <person name="Jorgensen S.L."/>
            <person name="Zaremba-Niedzwiedzka K."/>
            <person name="Martijn J."/>
            <person name="Lind A.E."/>
            <person name="van Eijk R."/>
            <person name="Schleper C."/>
            <person name="Guy L."/>
            <person name="Ettema T.J."/>
        </authorList>
    </citation>
    <scope>NUCLEOTIDE SEQUENCE</scope>
</reference>
<sequence length="22" mass="2067">MKIVIAGGGSGGHLFPGVAVAE</sequence>
<proteinExistence type="predicted"/>